<proteinExistence type="predicted"/>
<keyword evidence="2" id="KW-1185">Reference proteome</keyword>
<dbReference type="OrthoDB" id="959177at2"/>
<dbReference type="Proteomes" id="UP000050827">
    <property type="component" value="Unassembled WGS sequence"/>
</dbReference>
<dbReference type="PATRIC" id="fig|1547436.3.peg.3116"/>
<comment type="caution">
    <text evidence="1">The sequence shown here is derived from an EMBL/GenBank/DDBJ whole genome shotgun (WGS) entry which is preliminary data.</text>
</comment>
<dbReference type="SUPFAM" id="SSF82185">
    <property type="entry name" value="Histone H3 K4-specific methyltransferase SET7/9 N-terminal domain"/>
    <property type="match status" value="1"/>
</dbReference>
<dbReference type="InterPro" id="IPR011652">
    <property type="entry name" value="MORN_2"/>
</dbReference>
<dbReference type="Pfam" id="PF07661">
    <property type="entry name" value="MORN_2"/>
    <property type="match status" value="3"/>
</dbReference>
<gene>
    <name evidence="1" type="ORF">AAY42_15110</name>
</gene>
<dbReference type="RefSeq" id="WP_055396711.1">
    <property type="nucleotide sequence ID" value="NZ_LCTZ01000002.1"/>
</dbReference>
<name>A0A0N8WGC0_9FLAO</name>
<accession>A0A0N8WGC0</accession>
<protein>
    <submittedName>
        <fullName evidence="1">Uncharacterized protein</fullName>
    </submittedName>
</protein>
<sequence length="321" mass="37719">MKKTLLFLIIIIFFSCKDDISNKKFRNSKYAFYQEDGKSGEWIKVIAHSEIHFPKSKTTYFFDNGNRYAELNVLDSFPNRVSRFYDTDDNLKVIEKHLNDSLVSKKYLDGYYKGYYSNKENLKSEGIIKNNKQEGKWIYYQEDGETIDYTIHFIKNLPDGERKDYYDTGELKVSIYYKEGKKNGKAMHYYKNERVKESKTYRNGKENGNIRTYYEDGSIEYSGTFWNGIEVDSTKKFYPSGALKQLFICKADTIKMHFKGKLFVYYESGVPKSTFSILNSEAHGKAEFFDKKGNLTKSINYDKGISLDSVIYKTMHNNDYK</sequence>
<evidence type="ECO:0000313" key="1">
    <source>
        <dbReference type="EMBL" id="KQC31075.1"/>
    </source>
</evidence>
<dbReference type="PROSITE" id="PS51257">
    <property type="entry name" value="PROKAR_LIPOPROTEIN"/>
    <property type="match status" value="1"/>
</dbReference>
<dbReference type="AlphaFoldDB" id="A0A0N8WGC0"/>
<dbReference type="EMBL" id="LCTZ01000002">
    <property type="protein sequence ID" value="KQC31075.1"/>
    <property type="molecule type" value="Genomic_DNA"/>
</dbReference>
<dbReference type="Gene3D" id="3.90.930.1">
    <property type="match status" value="1"/>
</dbReference>
<reference evidence="1 2" key="1">
    <citation type="submission" date="2015-04" db="EMBL/GenBank/DDBJ databases">
        <title>Complete genome of flavobacterium.</title>
        <authorList>
            <person name="Kwon Y.M."/>
            <person name="Kim S.-J."/>
        </authorList>
    </citation>
    <scope>NUCLEOTIDE SEQUENCE [LARGE SCALE GENOMIC DNA]</scope>
    <source>
        <strain evidence="1 2">DK169</strain>
    </source>
</reference>
<dbReference type="Gene3D" id="2.20.110.10">
    <property type="entry name" value="Histone H3 K4-specific methyltransferase SET7/9 N-terminal domain"/>
    <property type="match status" value="1"/>
</dbReference>
<organism evidence="1 2">
    <name type="scientific">Flagellimonas eckloniae</name>
    <dbReference type="NCBI Taxonomy" id="346185"/>
    <lineage>
        <taxon>Bacteria</taxon>
        <taxon>Pseudomonadati</taxon>
        <taxon>Bacteroidota</taxon>
        <taxon>Flavobacteriia</taxon>
        <taxon>Flavobacteriales</taxon>
        <taxon>Flavobacteriaceae</taxon>
        <taxon>Flagellimonas</taxon>
    </lineage>
</organism>
<evidence type="ECO:0000313" key="2">
    <source>
        <dbReference type="Proteomes" id="UP000050827"/>
    </source>
</evidence>